<organism evidence="1">
    <name type="scientific">marine sediment metagenome</name>
    <dbReference type="NCBI Taxonomy" id="412755"/>
    <lineage>
        <taxon>unclassified sequences</taxon>
        <taxon>metagenomes</taxon>
        <taxon>ecological metagenomes</taxon>
    </lineage>
</organism>
<protein>
    <submittedName>
        <fullName evidence="1">Uncharacterized protein</fullName>
    </submittedName>
</protein>
<name>X0S0P2_9ZZZZ</name>
<evidence type="ECO:0000313" key="1">
    <source>
        <dbReference type="EMBL" id="GAF74618.1"/>
    </source>
</evidence>
<reference evidence="1" key="1">
    <citation type="journal article" date="2014" name="Front. Microbiol.">
        <title>High frequency of phylogenetically diverse reductive dehalogenase-homologous genes in deep subseafloor sedimentary metagenomes.</title>
        <authorList>
            <person name="Kawai M."/>
            <person name="Futagami T."/>
            <person name="Toyoda A."/>
            <person name="Takaki Y."/>
            <person name="Nishi S."/>
            <person name="Hori S."/>
            <person name="Arai W."/>
            <person name="Tsubouchi T."/>
            <person name="Morono Y."/>
            <person name="Uchiyama I."/>
            <person name="Ito T."/>
            <person name="Fujiyama A."/>
            <person name="Inagaki F."/>
            <person name="Takami H."/>
        </authorList>
    </citation>
    <scope>NUCLEOTIDE SEQUENCE</scope>
    <source>
        <strain evidence="1">Expedition CK06-06</strain>
    </source>
</reference>
<comment type="caution">
    <text evidence="1">The sequence shown here is derived from an EMBL/GenBank/DDBJ whole genome shotgun (WGS) entry which is preliminary data.</text>
</comment>
<sequence>MTVRELPPVTWLLCSDCGRRIPYDQPYVRREIRKGGQLLDGQDLCMECASK</sequence>
<proteinExistence type="predicted"/>
<gene>
    <name evidence="1" type="ORF">S01H1_03116</name>
</gene>
<accession>X0S0P2</accession>
<dbReference type="AlphaFoldDB" id="X0S0P2"/>
<dbReference type="EMBL" id="BARS01001654">
    <property type="protein sequence ID" value="GAF74618.1"/>
    <property type="molecule type" value="Genomic_DNA"/>
</dbReference>